<name>A0ABQ1Y1G1_9SPHI</name>
<evidence type="ECO:0000313" key="3">
    <source>
        <dbReference type="Proteomes" id="UP000642938"/>
    </source>
</evidence>
<evidence type="ECO:0000259" key="1">
    <source>
        <dbReference type="Pfam" id="PF13788"/>
    </source>
</evidence>
<keyword evidence="3" id="KW-1185">Reference proteome</keyword>
<dbReference type="InterPro" id="IPR025438">
    <property type="entry name" value="DUF4180"/>
</dbReference>
<organism evidence="2 3">
    <name type="scientific">Pedobacter zeae</name>
    <dbReference type="NCBI Taxonomy" id="1737356"/>
    <lineage>
        <taxon>Bacteria</taxon>
        <taxon>Pseudomonadati</taxon>
        <taxon>Bacteroidota</taxon>
        <taxon>Sphingobacteriia</taxon>
        <taxon>Sphingobacteriales</taxon>
        <taxon>Sphingobacteriaceae</taxon>
        <taxon>Pedobacter</taxon>
    </lineage>
</organism>
<proteinExistence type="predicted"/>
<dbReference type="Pfam" id="PF13788">
    <property type="entry name" value="DUF4180"/>
    <property type="match status" value="1"/>
</dbReference>
<accession>A0ABQ1Y1G1</accession>
<feature type="domain" description="DUF4180" evidence="1">
    <location>
        <begin position="13"/>
        <end position="120"/>
    </location>
</feature>
<dbReference type="Proteomes" id="UP000642938">
    <property type="component" value="Unassembled WGS sequence"/>
</dbReference>
<reference evidence="3" key="1">
    <citation type="journal article" date="2019" name="Int. J. Syst. Evol. Microbiol.">
        <title>The Global Catalogue of Microorganisms (GCM) 10K type strain sequencing project: providing services to taxonomists for standard genome sequencing and annotation.</title>
        <authorList>
            <consortium name="The Broad Institute Genomics Platform"/>
            <consortium name="The Broad Institute Genome Sequencing Center for Infectious Disease"/>
            <person name="Wu L."/>
            <person name="Ma J."/>
        </authorList>
    </citation>
    <scope>NUCLEOTIDE SEQUENCE [LARGE SCALE GENOMIC DNA]</scope>
    <source>
        <strain evidence="3">CGMCC 1.15287</strain>
    </source>
</reference>
<evidence type="ECO:0000313" key="2">
    <source>
        <dbReference type="EMBL" id="GGH09605.1"/>
    </source>
</evidence>
<comment type="caution">
    <text evidence="2">The sequence shown here is derived from an EMBL/GenBank/DDBJ whole genome shotgun (WGS) entry which is preliminary data.</text>
</comment>
<gene>
    <name evidence="2" type="ORF">GCM10007422_27800</name>
</gene>
<protein>
    <recommendedName>
        <fullName evidence="1">DUF4180 domain-containing protein</fullName>
    </recommendedName>
</protein>
<dbReference type="EMBL" id="BMHZ01000003">
    <property type="protein sequence ID" value="GGH09605.1"/>
    <property type="molecule type" value="Genomic_DNA"/>
</dbReference>
<sequence length="123" mass="13743">MKATMKIETHTVNNINIAEIISEEMIINNAEDGLDLLGNLYYQGFDKIIIDKKNITPDFFDLKNGIAGEILQKFSNYRVSLAIVGDFSAYQSKSIKDFIYESNNGKHINFLASTAGALQRFAG</sequence>